<evidence type="ECO:0000256" key="3">
    <source>
        <dbReference type="ARBA" id="ARBA00022490"/>
    </source>
</evidence>
<dbReference type="InterPro" id="IPR006083">
    <property type="entry name" value="PRK/URK"/>
</dbReference>
<dbReference type="InterPro" id="IPR006543">
    <property type="entry name" value="Histidinol-phos"/>
</dbReference>
<dbReference type="OrthoDB" id="9813880at2"/>
<proteinExistence type="inferred from homology"/>
<evidence type="ECO:0000256" key="5">
    <source>
        <dbReference type="ARBA" id="ARBA00022801"/>
    </source>
</evidence>
<dbReference type="InterPro" id="IPR004446">
    <property type="entry name" value="Heptose_bisP_phosphatase"/>
</dbReference>
<dbReference type="SUPFAM" id="SSF52540">
    <property type="entry name" value="P-loop containing nucleoside triphosphate hydrolases"/>
    <property type="match status" value="1"/>
</dbReference>
<dbReference type="GO" id="GO:0016791">
    <property type="term" value="F:phosphatase activity"/>
    <property type="evidence" value="ECO:0007669"/>
    <property type="project" value="InterPro"/>
</dbReference>
<dbReference type="GO" id="GO:0005975">
    <property type="term" value="P:carbohydrate metabolic process"/>
    <property type="evidence" value="ECO:0007669"/>
    <property type="project" value="InterPro"/>
</dbReference>
<dbReference type="GO" id="GO:0005737">
    <property type="term" value="C:cytoplasm"/>
    <property type="evidence" value="ECO:0007669"/>
    <property type="project" value="UniProtKB-SubCell"/>
</dbReference>
<dbReference type="EMBL" id="WBVQ01000001">
    <property type="protein sequence ID" value="KAB2818086.1"/>
    <property type="molecule type" value="Genomic_DNA"/>
</dbReference>
<dbReference type="RefSeq" id="WP_151692774.1">
    <property type="nucleotide sequence ID" value="NZ_BMGX01000002.1"/>
</dbReference>
<keyword evidence="4" id="KW-0479">Metal-binding</keyword>
<keyword evidence="5 10" id="KW-0378">Hydrolase</keyword>
<evidence type="ECO:0000256" key="7">
    <source>
        <dbReference type="ARBA" id="ARBA00031828"/>
    </source>
</evidence>
<dbReference type="AlphaFoldDB" id="A0A6L3ZJ94"/>
<evidence type="ECO:0000313" key="10">
    <source>
        <dbReference type="EMBL" id="KAB2818086.1"/>
    </source>
</evidence>
<dbReference type="NCBIfam" id="TIGR01662">
    <property type="entry name" value="HAD-SF-IIIA"/>
    <property type="match status" value="1"/>
</dbReference>
<protein>
    <recommendedName>
        <fullName evidence="7">D,D-heptose 1,7-bisphosphate phosphatase</fullName>
    </recommendedName>
</protein>
<organism evidence="10 11">
    <name type="scientific">Phaeocystidibacter marisrubri</name>
    <dbReference type="NCBI Taxonomy" id="1577780"/>
    <lineage>
        <taxon>Bacteria</taxon>
        <taxon>Pseudomonadati</taxon>
        <taxon>Bacteroidota</taxon>
        <taxon>Flavobacteriia</taxon>
        <taxon>Flavobacteriales</taxon>
        <taxon>Phaeocystidibacteraceae</taxon>
        <taxon>Phaeocystidibacter</taxon>
    </lineage>
</organism>
<sequence>MGNTLKHAVILAGGKGTRLSEIRQDVPKPMMPVDGKPLLQYQLEMCAAQGIERVTLLVNHLKDSIIEHFGTSFQGVTIDYYEEKSPLGTVGGVKAIEDRIEEDFLVLYGDVMMEMDLHRLYQFHLDKKSEATLVVHPNDHPYDSDLVELNPNDEVTAFLSKPHAEGLRYHNCVNAAAYVFSPSVLSRLESGVKADFGKDIFPSWVGEVRMYGYSTTEYLKDMGTPDRLARVEGDVKSGKVARRSLTHPQKCIFLDRDGVLNYDTDLIDKPEDLELYPWTAPSLQKINRSDYLSVVTTNQSVVARGMTDEAGLAEIHKKMETELGEQHAFVDAIYYCPHHPHGGYEGERPEYKIDCDCRKPKPGMIMKAAKRFNIDLRQSWMIGDSSRDIESGKAAGVRTIALRTGHGGISLNARPDFHFDNLEDAVHFILTNPFEEHFARIRKQMAHTRKTPLVIGVGGQSRSGKTSFVSDMMYRLAQSGIQSIRLPLDQWIRPKSDRTPEENVYHNFRVDKMKEDIKVFLSGSSIQIPGYADHPQRMAFSIHAKWSGEPIVFVEGVPALVDEEMASIYDYKVFVEVDEEKRRTRFNRLYEWKGKTASEIEDLYALRMRGEYEIIKQGRTFADDTVLT</sequence>
<evidence type="ECO:0000256" key="6">
    <source>
        <dbReference type="ARBA" id="ARBA00023277"/>
    </source>
</evidence>
<evidence type="ECO:0000259" key="8">
    <source>
        <dbReference type="Pfam" id="PF00483"/>
    </source>
</evidence>
<evidence type="ECO:0000259" key="9">
    <source>
        <dbReference type="Pfam" id="PF00485"/>
    </source>
</evidence>
<dbReference type="PANTHER" id="PTHR42891:SF1">
    <property type="entry name" value="D-GLYCERO-BETA-D-MANNO-HEPTOSE-1,7-BISPHOSPHATE 7-PHOSPHATASE"/>
    <property type="match status" value="1"/>
</dbReference>
<dbReference type="SUPFAM" id="SSF56784">
    <property type="entry name" value="HAD-like"/>
    <property type="match status" value="1"/>
</dbReference>
<comment type="similarity">
    <text evidence="2">Belongs to the GmhB family.</text>
</comment>
<keyword evidence="3" id="KW-0963">Cytoplasm</keyword>
<dbReference type="CDD" id="cd07503">
    <property type="entry name" value="HAD_HisB-N"/>
    <property type="match status" value="1"/>
</dbReference>
<name>A0A6L3ZJ94_9FLAO</name>
<dbReference type="Pfam" id="PF00483">
    <property type="entry name" value="NTP_transferase"/>
    <property type="match status" value="1"/>
</dbReference>
<dbReference type="Gene3D" id="3.40.50.300">
    <property type="entry name" value="P-loop containing nucleotide triphosphate hydrolases"/>
    <property type="match status" value="1"/>
</dbReference>
<dbReference type="PANTHER" id="PTHR42891">
    <property type="entry name" value="D-GLYCERO-BETA-D-MANNO-HEPTOSE-1,7-BISPHOSPHATE 7-PHOSPHATASE"/>
    <property type="match status" value="1"/>
</dbReference>
<evidence type="ECO:0000256" key="4">
    <source>
        <dbReference type="ARBA" id="ARBA00022723"/>
    </source>
</evidence>
<accession>A0A6L3ZJ94</accession>
<dbReference type="InterPro" id="IPR005835">
    <property type="entry name" value="NTP_transferase_dom"/>
</dbReference>
<reference evidence="10 11" key="1">
    <citation type="submission" date="2019-10" db="EMBL/GenBank/DDBJ databases">
        <title>Genome sequence of Phaeocystidibacter marisrubri JCM30614 (type strain).</title>
        <authorList>
            <person name="Bowman J.P."/>
        </authorList>
    </citation>
    <scope>NUCLEOTIDE SEQUENCE [LARGE SCALE GENOMIC DNA]</scope>
    <source>
        <strain evidence="10 11">JCM 30614</strain>
    </source>
</reference>
<dbReference type="GO" id="GO:0046872">
    <property type="term" value="F:metal ion binding"/>
    <property type="evidence" value="ECO:0007669"/>
    <property type="project" value="UniProtKB-KW"/>
</dbReference>
<evidence type="ECO:0000256" key="1">
    <source>
        <dbReference type="ARBA" id="ARBA00004496"/>
    </source>
</evidence>
<evidence type="ECO:0000313" key="11">
    <source>
        <dbReference type="Proteomes" id="UP000484164"/>
    </source>
</evidence>
<dbReference type="Gene3D" id="3.40.50.1000">
    <property type="entry name" value="HAD superfamily/HAD-like"/>
    <property type="match status" value="1"/>
</dbReference>
<dbReference type="InterPro" id="IPR006549">
    <property type="entry name" value="HAD-SF_hydro_IIIA"/>
</dbReference>
<evidence type="ECO:0000256" key="2">
    <source>
        <dbReference type="ARBA" id="ARBA00005628"/>
    </source>
</evidence>
<dbReference type="Pfam" id="PF00485">
    <property type="entry name" value="PRK"/>
    <property type="match status" value="1"/>
</dbReference>
<dbReference type="Pfam" id="PF13242">
    <property type="entry name" value="Hydrolase_like"/>
    <property type="match status" value="1"/>
</dbReference>
<keyword evidence="11" id="KW-1185">Reference proteome</keyword>
<keyword evidence="6" id="KW-0119">Carbohydrate metabolism</keyword>
<dbReference type="InterPro" id="IPR023214">
    <property type="entry name" value="HAD_sf"/>
</dbReference>
<dbReference type="InterPro" id="IPR036412">
    <property type="entry name" value="HAD-like_sf"/>
</dbReference>
<dbReference type="InterPro" id="IPR027417">
    <property type="entry name" value="P-loop_NTPase"/>
</dbReference>
<dbReference type="SUPFAM" id="SSF53448">
    <property type="entry name" value="Nucleotide-diphospho-sugar transferases"/>
    <property type="match status" value="1"/>
</dbReference>
<dbReference type="GO" id="GO:0005524">
    <property type="term" value="F:ATP binding"/>
    <property type="evidence" value="ECO:0007669"/>
    <property type="project" value="InterPro"/>
</dbReference>
<dbReference type="InterPro" id="IPR029044">
    <property type="entry name" value="Nucleotide-diphossugar_trans"/>
</dbReference>
<gene>
    <name evidence="10" type="ORF">F8C82_06705</name>
</gene>
<dbReference type="GO" id="GO:0016301">
    <property type="term" value="F:kinase activity"/>
    <property type="evidence" value="ECO:0007669"/>
    <property type="project" value="InterPro"/>
</dbReference>
<comment type="caution">
    <text evidence="10">The sequence shown here is derived from an EMBL/GenBank/DDBJ whole genome shotgun (WGS) entry which is preliminary data.</text>
</comment>
<dbReference type="Proteomes" id="UP000484164">
    <property type="component" value="Unassembled WGS sequence"/>
</dbReference>
<feature type="domain" description="Phosphoribulokinase/uridine kinase" evidence="9">
    <location>
        <begin position="454"/>
        <end position="610"/>
    </location>
</feature>
<dbReference type="Gene3D" id="3.90.550.10">
    <property type="entry name" value="Spore Coat Polysaccharide Biosynthesis Protein SpsA, Chain A"/>
    <property type="match status" value="1"/>
</dbReference>
<feature type="domain" description="Nucleotidyl transferase" evidence="8">
    <location>
        <begin position="8"/>
        <end position="234"/>
    </location>
</feature>
<dbReference type="NCBIfam" id="TIGR01656">
    <property type="entry name" value="Histidinol-ppas"/>
    <property type="match status" value="1"/>
</dbReference>
<dbReference type="CDD" id="cd04181">
    <property type="entry name" value="NTP_transferase"/>
    <property type="match status" value="1"/>
</dbReference>
<comment type="subcellular location">
    <subcellularLocation>
        <location evidence="1">Cytoplasm</location>
    </subcellularLocation>
</comment>